<sequence>MSDLHPLATGSMSPRGTTTVVGVNKPRIDPVDKKLLCAAMCKCDKAPNVGKDGKQLKQGCVAESLKGLDKALEHRSPFKQEVNYDMTRKPPSPIMDSGVKTKGHDYLPGWIRKHWGSVPAHPPTFTPGAGLIRRPDVVIVKDPLKPPTQDNIKQIVEMKFPPDSITPRQEAAYRRIAGDKNKLAVLEPDDCDCDSSEPEDPKMPVESLGFVAGALAWIAYILTRGKTPRPPMAPVPPLVPVL</sequence>
<dbReference type="EMBL" id="PXWF02000229">
    <property type="protein sequence ID" value="PWF47752.1"/>
    <property type="molecule type" value="Genomic_DNA"/>
</dbReference>
<feature type="region of interest" description="Disordered" evidence="4">
    <location>
        <begin position="1"/>
        <end position="24"/>
    </location>
</feature>
<accession>A0A2U2HJW4</accession>
<evidence type="ECO:0000256" key="1">
    <source>
        <dbReference type="ARBA" id="ARBA00001946"/>
    </source>
</evidence>
<evidence type="ECO:0000256" key="4">
    <source>
        <dbReference type="SAM" id="MobiDB-lite"/>
    </source>
</evidence>
<reference evidence="6 7" key="1">
    <citation type="submission" date="2018-04" db="EMBL/GenBank/DDBJ databases">
        <title>Massilia violaceinigra sp. nov., a novel purple-pigmented bacterium isolated from Tianshan glacier, Xinjiang, China.</title>
        <authorList>
            <person name="Wang H."/>
        </authorList>
    </citation>
    <scope>NUCLEOTIDE SEQUENCE [LARGE SCALE GENOMIC DNA]</scope>
    <source>
        <strain evidence="6 7">B448-2</strain>
    </source>
</reference>
<dbReference type="Proteomes" id="UP000241421">
    <property type="component" value="Unassembled WGS sequence"/>
</dbReference>
<evidence type="ECO:0000313" key="6">
    <source>
        <dbReference type="EMBL" id="PWF47752.1"/>
    </source>
</evidence>
<protein>
    <submittedName>
        <fullName evidence="6">VRR-NUC domain-containing protein</fullName>
    </submittedName>
</protein>
<evidence type="ECO:0000256" key="2">
    <source>
        <dbReference type="ARBA" id="ARBA00022722"/>
    </source>
</evidence>
<organism evidence="6 7">
    <name type="scientific">Massilia glaciei</name>
    <dbReference type="NCBI Taxonomy" id="1524097"/>
    <lineage>
        <taxon>Bacteria</taxon>
        <taxon>Pseudomonadati</taxon>
        <taxon>Pseudomonadota</taxon>
        <taxon>Betaproteobacteria</taxon>
        <taxon>Burkholderiales</taxon>
        <taxon>Oxalobacteraceae</taxon>
        <taxon>Telluria group</taxon>
        <taxon>Massilia</taxon>
    </lineage>
</organism>
<evidence type="ECO:0000313" key="7">
    <source>
        <dbReference type="Proteomes" id="UP000241421"/>
    </source>
</evidence>
<keyword evidence="3" id="KW-0378">Hydrolase</keyword>
<dbReference type="OrthoDB" id="6675421at2"/>
<proteinExistence type="predicted"/>
<keyword evidence="7" id="KW-1185">Reference proteome</keyword>
<dbReference type="GO" id="GO:0016788">
    <property type="term" value="F:hydrolase activity, acting on ester bonds"/>
    <property type="evidence" value="ECO:0007669"/>
    <property type="project" value="InterPro"/>
</dbReference>
<comment type="caution">
    <text evidence="6">The sequence shown here is derived from an EMBL/GenBank/DDBJ whole genome shotgun (WGS) entry which is preliminary data.</text>
</comment>
<dbReference type="GO" id="GO:0004518">
    <property type="term" value="F:nuclease activity"/>
    <property type="evidence" value="ECO:0007669"/>
    <property type="project" value="UniProtKB-KW"/>
</dbReference>
<dbReference type="RefSeq" id="WP_106757971.1">
    <property type="nucleotide sequence ID" value="NZ_PXWF02000229.1"/>
</dbReference>
<dbReference type="SMART" id="SM00990">
    <property type="entry name" value="VRR_NUC"/>
    <property type="match status" value="1"/>
</dbReference>
<dbReference type="InterPro" id="IPR014883">
    <property type="entry name" value="VRR_NUC"/>
</dbReference>
<comment type="cofactor">
    <cofactor evidence="1">
        <name>Mg(2+)</name>
        <dbReference type="ChEBI" id="CHEBI:18420"/>
    </cofactor>
</comment>
<keyword evidence="2" id="KW-0540">Nuclease</keyword>
<gene>
    <name evidence="6" type="ORF">C7C56_013855</name>
</gene>
<dbReference type="Pfam" id="PF08774">
    <property type="entry name" value="VRR_NUC"/>
    <property type="match status" value="1"/>
</dbReference>
<name>A0A2U2HJW4_9BURK</name>
<evidence type="ECO:0000259" key="5">
    <source>
        <dbReference type="SMART" id="SM00990"/>
    </source>
</evidence>
<feature type="domain" description="VRR-NUC" evidence="5">
    <location>
        <begin position="75"/>
        <end position="190"/>
    </location>
</feature>
<dbReference type="AlphaFoldDB" id="A0A2U2HJW4"/>
<evidence type="ECO:0000256" key="3">
    <source>
        <dbReference type="ARBA" id="ARBA00022801"/>
    </source>
</evidence>
<feature type="compositionally biased region" description="Polar residues" evidence="4">
    <location>
        <begin position="10"/>
        <end position="21"/>
    </location>
</feature>